<dbReference type="OrthoDB" id="5918961at2"/>
<evidence type="ECO:0000313" key="2">
    <source>
        <dbReference type="EMBL" id="VVV03019.1"/>
    </source>
</evidence>
<accession>A0A5Q4ZTL2</accession>
<dbReference type="EMBL" id="LR721750">
    <property type="protein sequence ID" value="VVV03019.1"/>
    <property type="molecule type" value="Genomic_DNA"/>
</dbReference>
<reference evidence="2" key="1">
    <citation type="submission" date="2019-09" db="EMBL/GenBank/DDBJ databases">
        <authorList>
            <person name="Hjerde E."/>
        </authorList>
    </citation>
    <scope>NUCLEOTIDE SEQUENCE</scope>
    <source>
        <strain evidence="2">06/09/160</strain>
    </source>
</reference>
<feature type="transmembrane region" description="Helical" evidence="1">
    <location>
        <begin position="6"/>
        <end position="39"/>
    </location>
</feature>
<gene>
    <name evidence="2" type="ORF">AW0309160_00357</name>
</gene>
<keyword evidence="1" id="KW-0812">Transmembrane</keyword>
<protein>
    <submittedName>
        <fullName evidence="2">Uncharacterized protein</fullName>
    </submittedName>
</protein>
<proteinExistence type="predicted"/>
<evidence type="ECO:0000256" key="1">
    <source>
        <dbReference type="SAM" id="Phobius"/>
    </source>
</evidence>
<keyword evidence="1" id="KW-0472">Membrane</keyword>
<organism evidence="2">
    <name type="scientific">Aliivibrio wodanis</name>
    <dbReference type="NCBI Taxonomy" id="80852"/>
    <lineage>
        <taxon>Bacteria</taxon>
        <taxon>Pseudomonadati</taxon>
        <taxon>Pseudomonadota</taxon>
        <taxon>Gammaproteobacteria</taxon>
        <taxon>Vibrionales</taxon>
        <taxon>Vibrionaceae</taxon>
        <taxon>Aliivibrio</taxon>
    </lineage>
</organism>
<keyword evidence="1" id="KW-1133">Transmembrane helix</keyword>
<sequence length="49" mass="5423">MSKQGILSIVITLIAVAIFTSGLLRAMVELSIFLLLVGYVLIMKRKTKE</sequence>
<name>A0A5Q4ZTL2_9GAMM</name>
<dbReference type="AlphaFoldDB" id="A0A5Q4ZTL2"/>